<feature type="region of interest" description="Disordered" evidence="1">
    <location>
        <begin position="463"/>
        <end position="515"/>
    </location>
</feature>
<sequence length="609" mass="64301">MYPSVPSHPQSPAAYAGQQQGGSIYPPALNRSRTYSTPAPREASSSNPFVTVPTMPQRQGSSGQVSLTPASTLPAGAQPFPAYAFSPQHNSQQGNGHSTAQLYPAAPSFVQQQAPSSGAMLYPQAGGQTSQPRQSAHTPTVATTVPSSISAPTYPQQQQQQQQQQQHGAPAQYQVVYQMPPQAYHNGMQQVMLLPPNQVHGGMPSGPVIMMPPGAFPSAPPQTPPLSADEEVKMNKIDSTSSAVLGFSIVSAIIGFFGVLPLIGGVIGAIGGSGAKSYVDDRRRRRRHPHDLSSSITLLKVAGGINVFLAVITILAAVFLFIGIVGPFSGDFHSYGPGNYHGSDGYRPTGGLAPEEPYAGPADIAPVGGSAGAPAAGHEGSEMDDRNRRLPTPTLHRMNAMSGEMMQKVLRHRGKHHHNGGMPLPTSADAPMGAAVTGEEARRLVHVKPEYHRGLAAPHRALAQAGDDHDEDEHDGDEHENGAEDHDGNSMTATHHPPRSPSGSTTSPVGIPTPMPTYGNWRNGYGYGDDDDWQYRGPVGLWILFGYLIFCFAILIGAAKHSLLLASLLLPHINTAGMTVRDTGRSGRPGRAVSPAAEDADVVEMGEIV</sequence>
<accession>A0A7S3DAK8</accession>
<dbReference type="AlphaFoldDB" id="A0A7S3DAK8"/>
<keyword evidence="2" id="KW-0472">Membrane</keyword>
<evidence type="ECO:0000256" key="2">
    <source>
        <dbReference type="SAM" id="Phobius"/>
    </source>
</evidence>
<feature type="region of interest" description="Disordered" evidence="1">
    <location>
        <begin position="346"/>
        <end position="393"/>
    </location>
</feature>
<keyword evidence="2" id="KW-0812">Transmembrane</keyword>
<feature type="compositionally biased region" description="Polar residues" evidence="1">
    <location>
        <begin position="126"/>
        <end position="155"/>
    </location>
</feature>
<feature type="region of interest" description="Disordered" evidence="1">
    <location>
        <begin position="114"/>
        <end position="171"/>
    </location>
</feature>
<proteinExistence type="predicted"/>
<organism evidence="3">
    <name type="scientific">Palpitomonas bilix</name>
    <dbReference type="NCBI Taxonomy" id="652834"/>
    <lineage>
        <taxon>Eukaryota</taxon>
        <taxon>Eukaryota incertae sedis</taxon>
    </lineage>
</organism>
<feature type="compositionally biased region" description="Low complexity" evidence="1">
    <location>
        <begin position="156"/>
        <end position="166"/>
    </location>
</feature>
<keyword evidence="2" id="KW-1133">Transmembrane helix</keyword>
<feature type="compositionally biased region" description="Low complexity" evidence="1">
    <location>
        <begin position="365"/>
        <end position="378"/>
    </location>
</feature>
<feature type="transmembrane region" description="Helical" evidence="2">
    <location>
        <begin position="296"/>
        <end position="325"/>
    </location>
</feature>
<feature type="transmembrane region" description="Helical" evidence="2">
    <location>
        <begin position="244"/>
        <end position="275"/>
    </location>
</feature>
<dbReference type="EMBL" id="HBIB01020919">
    <property type="protein sequence ID" value="CAE0251325.1"/>
    <property type="molecule type" value="Transcribed_RNA"/>
</dbReference>
<name>A0A7S3DAK8_9EUKA</name>
<feature type="compositionally biased region" description="Polar residues" evidence="1">
    <location>
        <begin position="87"/>
        <end position="101"/>
    </location>
</feature>
<protein>
    <submittedName>
        <fullName evidence="3">Uncharacterized protein</fullName>
    </submittedName>
</protein>
<gene>
    <name evidence="3" type="ORF">PBIL07802_LOCUS13534</name>
</gene>
<evidence type="ECO:0000256" key="1">
    <source>
        <dbReference type="SAM" id="MobiDB-lite"/>
    </source>
</evidence>
<evidence type="ECO:0000313" key="3">
    <source>
        <dbReference type="EMBL" id="CAE0251325.1"/>
    </source>
</evidence>
<reference evidence="3" key="1">
    <citation type="submission" date="2021-01" db="EMBL/GenBank/DDBJ databases">
        <authorList>
            <person name="Corre E."/>
            <person name="Pelletier E."/>
            <person name="Niang G."/>
            <person name="Scheremetjew M."/>
            <person name="Finn R."/>
            <person name="Kale V."/>
            <person name="Holt S."/>
            <person name="Cochrane G."/>
            <person name="Meng A."/>
            <person name="Brown T."/>
            <person name="Cohen L."/>
        </authorList>
    </citation>
    <scope>NUCLEOTIDE SEQUENCE</scope>
    <source>
        <strain evidence="3">NIES-2562</strain>
    </source>
</reference>
<feature type="compositionally biased region" description="Basic and acidic residues" evidence="1">
    <location>
        <begin position="379"/>
        <end position="388"/>
    </location>
</feature>
<feature type="compositionally biased region" description="Low complexity" evidence="1">
    <location>
        <begin position="501"/>
        <end position="515"/>
    </location>
</feature>
<feature type="compositionally biased region" description="Polar residues" evidence="1">
    <location>
        <begin position="31"/>
        <end position="71"/>
    </location>
</feature>
<feature type="compositionally biased region" description="Basic and acidic residues" evidence="1">
    <location>
        <begin position="476"/>
        <end position="488"/>
    </location>
</feature>
<feature type="region of interest" description="Disordered" evidence="1">
    <location>
        <begin position="1"/>
        <end position="101"/>
    </location>
</feature>
<feature type="transmembrane region" description="Helical" evidence="2">
    <location>
        <begin position="539"/>
        <end position="559"/>
    </location>
</feature>